<reference evidence="1" key="1">
    <citation type="submission" date="2015-12" db="EMBL/GenBank/DDBJ databases">
        <title>Update maize B73 reference genome by single molecule sequencing technologies.</title>
        <authorList>
            <consortium name="Maize Genome Sequencing Project"/>
            <person name="Ware D."/>
        </authorList>
    </citation>
    <scope>NUCLEOTIDE SEQUENCE</scope>
    <source>
        <tissue evidence="1">Seedling</tissue>
    </source>
</reference>
<gene>
    <name evidence="1" type="ORF">ZEAMMB73_Zm00001d045690</name>
</gene>
<protein>
    <submittedName>
        <fullName evidence="1">Uncharacterized protein</fullName>
    </submittedName>
</protein>
<dbReference type="AlphaFoldDB" id="A0A1D6NYA1"/>
<accession>A0A1D6NYA1</accession>
<proteinExistence type="predicted"/>
<dbReference type="EMBL" id="CM000785">
    <property type="protein sequence ID" value="AQL02977.1"/>
    <property type="molecule type" value="Genomic_DNA"/>
</dbReference>
<name>A0A1D6NYA1_MAIZE</name>
<sequence>MASSRLTYPERFYAAAAYAPHRDKAIIGSPSPSLLWDEPFLSSVTATDATAGGMGQLCQMCSFRGWIIPRSTDKSLCYLCEEI</sequence>
<evidence type="ECO:0000313" key="1">
    <source>
        <dbReference type="EMBL" id="AQL02977.1"/>
    </source>
</evidence>
<dbReference type="InParanoid" id="A0A1D6NYA1"/>
<organism evidence="1">
    <name type="scientific">Zea mays</name>
    <name type="common">Maize</name>
    <dbReference type="NCBI Taxonomy" id="4577"/>
    <lineage>
        <taxon>Eukaryota</taxon>
        <taxon>Viridiplantae</taxon>
        <taxon>Streptophyta</taxon>
        <taxon>Embryophyta</taxon>
        <taxon>Tracheophyta</taxon>
        <taxon>Spermatophyta</taxon>
        <taxon>Magnoliopsida</taxon>
        <taxon>Liliopsida</taxon>
        <taxon>Poales</taxon>
        <taxon>Poaceae</taxon>
        <taxon>PACMAD clade</taxon>
        <taxon>Panicoideae</taxon>
        <taxon>Andropogonodae</taxon>
        <taxon>Andropogoneae</taxon>
        <taxon>Tripsacinae</taxon>
        <taxon>Zea</taxon>
    </lineage>
</organism>